<dbReference type="InterPro" id="IPR053950">
    <property type="entry name" value="CAP_N"/>
</dbReference>
<dbReference type="Proteomes" id="UP001274830">
    <property type="component" value="Unassembled WGS sequence"/>
</dbReference>
<evidence type="ECO:0000256" key="3">
    <source>
        <dbReference type="ARBA" id="ARBA00072052"/>
    </source>
</evidence>
<evidence type="ECO:0000313" key="7">
    <source>
        <dbReference type="EMBL" id="KAK3670825.1"/>
    </source>
</evidence>
<evidence type="ECO:0000256" key="2">
    <source>
        <dbReference type="ARBA" id="ARBA00054756"/>
    </source>
</evidence>
<dbReference type="PANTHER" id="PTHR10652">
    <property type="entry name" value="ADENYLYL CYCLASE-ASSOCIATED PROTEIN"/>
    <property type="match status" value="1"/>
</dbReference>
<gene>
    <name evidence="7" type="primary">SRV2</name>
    <name evidence="7" type="ORF">LTR78_009269</name>
</gene>
<evidence type="ECO:0000259" key="6">
    <source>
        <dbReference type="PROSITE" id="PS51329"/>
    </source>
</evidence>
<dbReference type="GeneID" id="89962295"/>
<name>A0AAE0WII5_9PEZI</name>
<proteinExistence type="inferred from homology"/>
<dbReference type="PANTHER" id="PTHR10652:SF0">
    <property type="entry name" value="ADENYLYL CYCLASE-ASSOCIATED PROTEIN"/>
    <property type="match status" value="1"/>
</dbReference>
<dbReference type="Gene3D" id="2.160.20.70">
    <property type="match status" value="1"/>
</dbReference>
<dbReference type="Pfam" id="PF21938">
    <property type="entry name" value="CAP_N"/>
    <property type="match status" value="1"/>
</dbReference>
<dbReference type="PROSITE" id="PS01088">
    <property type="entry name" value="CAP_1"/>
    <property type="match status" value="1"/>
</dbReference>
<dbReference type="GO" id="GO:0007015">
    <property type="term" value="P:actin filament organization"/>
    <property type="evidence" value="ECO:0007669"/>
    <property type="project" value="TreeGrafter"/>
</dbReference>
<comment type="function">
    <text evidence="2">The N-terminal domain binds to adenylyl cyclase, thereby enabling adenylyl cyclase to be activated by upstream regulatory signals, such as Ras. The C-terminal domain is required for normal cellular morphology and growth control.</text>
</comment>
<dbReference type="Gene3D" id="1.25.40.330">
    <property type="entry name" value="Adenylate cyclase-associated CAP, N-terminal domain"/>
    <property type="match status" value="1"/>
</dbReference>
<comment type="caution">
    <text evidence="7">The sequence shown here is derived from an EMBL/GenBank/DDBJ whole genome shotgun (WGS) entry which is preliminary data.</text>
</comment>
<dbReference type="EMBL" id="JAUTXT010000050">
    <property type="protein sequence ID" value="KAK3670825.1"/>
    <property type="molecule type" value="Genomic_DNA"/>
</dbReference>
<evidence type="ECO:0000256" key="1">
    <source>
        <dbReference type="ARBA" id="ARBA00007659"/>
    </source>
</evidence>
<feature type="compositionally biased region" description="Pro residues" evidence="5">
    <location>
        <begin position="301"/>
        <end position="310"/>
    </location>
</feature>
<organism evidence="7 8">
    <name type="scientific">Recurvomyces mirabilis</name>
    <dbReference type="NCBI Taxonomy" id="574656"/>
    <lineage>
        <taxon>Eukaryota</taxon>
        <taxon>Fungi</taxon>
        <taxon>Dikarya</taxon>
        <taxon>Ascomycota</taxon>
        <taxon>Pezizomycotina</taxon>
        <taxon>Dothideomycetes</taxon>
        <taxon>Dothideomycetidae</taxon>
        <taxon>Mycosphaerellales</taxon>
        <taxon>Teratosphaeriaceae</taxon>
        <taxon>Recurvomyces</taxon>
    </lineage>
</organism>
<feature type="domain" description="C-CAP/cofactor C-like" evidence="6">
    <location>
        <begin position="410"/>
        <end position="551"/>
    </location>
</feature>
<sequence length="573" mass="60958">MASPASRYSTHKPVSINTSDNPLTTLIRRLEAATSRLEDIASSAASYEGNDQNSAKGNGAASAVAVGGITPQSHAGSAAEPQTGSKGVAPVAVAAPAEDLPTVITAMDEIIDTQGKSFVEASRGVNPLVEEQASFVAQAFADQRRFLLVSTKAKKPDMQSPETFNVLLNDLQQHLGKVGDIRDSHRASPLKEHLAMVGEGVAALQWLLMDSKPADFVGETLGGAQMYGNRVLKEYKEKDPAHVKFVQSYYALLKALQAYVKEHYPRGLTWNNNGPDAIQTYRDLDASKATTNGAPPTSGGAPPPPPPPLPNFDNVPGVPPPPPGAAPKAVPPGGDMGAIFEQLNRGESVTSGLKKVDNSQMTHKNPSLRAEGVVASDSRSKSPGPGIKPKPQSMRQNSTTSTSTTTSAAPAKKVPEKKELDGSKWIIENFDSPNQPITLEVEISQSILISRCKNTTIILRGKANAISIDNSPRLQILLETLVSSVDVIKSPNFAIQVTGSLPTILLDQVDGASVYLGQESLRTEIFTSKCSSINVVLPPQREEDDGKEVALPEQMRTVVRDGRLVSEIVEHAG</sequence>
<evidence type="ECO:0000256" key="5">
    <source>
        <dbReference type="SAM" id="MobiDB-lite"/>
    </source>
</evidence>
<feature type="compositionally biased region" description="Low complexity" evidence="5">
    <location>
        <begin position="381"/>
        <end position="412"/>
    </location>
</feature>
<reference evidence="7" key="1">
    <citation type="submission" date="2023-07" db="EMBL/GenBank/DDBJ databases">
        <title>Black Yeasts Isolated from many extreme environments.</title>
        <authorList>
            <person name="Coleine C."/>
            <person name="Stajich J.E."/>
            <person name="Selbmann L."/>
        </authorList>
    </citation>
    <scope>NUCLEOTIDE SEQUENCE</scope>
    <source>
        <strain evidence="7">CCFEE 5485</strain>
    </source>
</reference>
<dbReference type="GO" id="GO:0008179">
    <property type="term" value="F:adenylate cyclase binding"/>
    <property type="evidence" value="ECO:0007669"/>
    <property type="project" value="TreeGrafter"/>
</dbReference>
<dbReference type="PROSITE" id="PS51329">
    <property type="entry name" value="C_CAP_COFACTOR_C"/>
    <property type="match status" value="1"/>
</dbReference>
<dbReference type="Pfam" id="PF01213">
    <property type="entry name" value="CAP_N-CM"/>
    <property type="match status" value="1"/>
</dbReference>
<accession>A0AAE0WII5</accession>
<dbReference type="InterPro" id="IPR013912">
    <property type="entry name" value="Adenylate_cyclase-assoc_CAP_C"/>
</dbReference>
<comment type="similarity">
    <text evidence="1 4">Belongs to the CAP family.</text>
</comment>
<feature type="compositionally biased region" description="Low complexity" evidence="5">
    <location>
        <begin position="289"/>
        <end position="300"/>
    </location>
</feature>
<dbReference type="InterPro" id="IPR006599">
    <property type="entry name" value="CARP_motif"/>
</dbReference>
<dbReference type="InterPro" id="IPR013992">
    <property type="entry name" value="Adenylate_cyclase-assoc_CAP_N"/>
</dbReference>
<dbReference type="AlphaFoldDB" id="A0AAE0WII5"/>
<dbReference type="Pfam" id="PF08603">
    <property type="entry name" value="CAP_C"/>
    <property type="match status" value="1"/>
</dbReference>
<dbReference type="SUPFAM" id="SSF69340">
    <property type="entry name" value="C-terminal domain of adenylylcyclase associated protein"/>
    <property type="match status" value="1"/>
</dbReference>
<feature type="region of interest" description="Disordered" evidence="5">
    <location>
        <begin position="287"/>
        <end position="338"/>
    </location>
</feature>
<evidence type="ECO:0000256" key="4">
    <source>
        <dbReference type="RuleBase" id="RU000647"/>
    </source>
</evidence>
<dbReference type="SMART" id="SM00673">
    <property type="entry name" value="CARP"/>
    <property type="match status" value="2"/>
</dbReference>
<dbReference type="InterPro" id="IPR001837">
    <property type="entry name" value="Adenylate_cyclase-assoc_CAP"/>
</dbReference>
<dbReference type="InterPro" id="IPR017901">
    <property type="entry name" value="C-CAP_CF_C-like"/>
</dbReference>
<dbReference type="InterPro" id="IPR018106">
    <property type="entry name" value="CAP_CS_N"/>
</dbReference>
<keyword evidence="8" id="KW-1185">Reference proteome</keyword>
<dbReference type="GO" id="GO:0019933">
    <property type="term" value="P:cAMP-mediated signaling"/>
    <property type="evidence" value="ECO:0007669"/>
    <property type="project" value="TreeGrafter"/>
</dbReference>
<feature type="region of interest" description="Disordered" evidence="5">
    <location>
        <begin position="356"/>
        <end position="418"/>
    </location>
</feature>
<dbReference type="SUPFAM" id="SSF101278">
    <property type="entry name" value="N-terminal domain of adenylylcyclase associated protein, CAP"/>
    <property type="match status" value="1"/>
</dbReference>
<dbReference type="InterPro" id="IPR016098">
    <property type="entry name" value="CAP/MinC_C"/>
</dbReference>
<dbReference type="InterPro" id="IPR036222">
    <property type="entry name" value="CAP_N_sf"/>
</dbReference>
<feature type="region of interest" description="Disordered" evidence="5">
    <location>
        <begin position="1"/>
        <end position="21"/>
    </location>
</feature>
<dbReference type="RefSeq" id="XP_064694460.1">
    <property type="nucleotide sequence ID" value="XM_064837756.1"/>
</dbReference>
<evidence type="ECO:0000313" key="8">
    <source>
        <dbReference type="Proteomes" id="UP001274830"/>
    </source>
</evidence>
<dbReference type="InterPro" id="IPR036223">
    <property type="entry name" value="CAP_C_sf"/>
</dbReference>
<dbReference type="GO" id="GO:0005737">
    <property type="term" value="C:cytoplasm"/>
    <property type="evidence" value="ECO:0007669"/>
    <property type="project" value="TreeGrafter"/>
</dbReference>
<dbReference type="FunFam" id="2.160.20.70:FF:000008">
    <property type="entry name" value="Adenylyl cyclase-associated protein"/>
    <property type="match status" value="1"/>
</dbReference>
<protein>
    <recommendedName>
        <fullName evidence="3 4">Adenylyl cyclase-associated protein</fullName>
    </recommendedName>
</protein>
<dbReference type="GO" id="GO:0003779">
    <property type="term" value="F:actin binding"/>
    <property type="evidence" value="ECO:0007669"/>
    <property type="project" value="InterPro"/>
</dbReference>
<dbReference type="FunFam" id="1.25.40.330:FF:000001">
    <property type="entry name" value="Adenylyl cyclase-associated protein"/>
    <property type="match status" value="1"/>
</dbReference>